<feature type="compositionally biased region" description="Polar residues" evidence="1">
    <location>
        <begin position="347"/>
        <end position="356"/>
    </location>
</feature>
<dbReference type="Proteomes" id="UP001642360">
    <property type="component" value="Unassembled WGS sequence"/>
</dbReference>
<protein>
    <submittedName>
        <fullName evidence="2">Uncharacterized protein</fullName>
    </submittedName>
</protein>
<dbReference type="PANTHER" id="PTHR35707">
    <property type="entry name" value="OS06G0608100 PROTEIN"/>
    <property type="match status" value="1"/>
</dbReference>
<reference evidence="2 3" key="1">
    <citation type="submission" date="2024-02" db="EMBL/GenBank/DDBJ databases">
        <authorList>
            <person name="Vignale AGUSTIN F."/>
            <person name="Sosa J E."/>
            <person name="Modenutti C."/>
        </authorList>
    </citation>
    <scope>NUCLEOTIDE SEQUENCE [LARGE SCALE GENOMIC DNA]</scope>
</reference>
<feature type="compositionally biased region" description="Polar residues" evidence="1">
    <location>
        <begin position="105"/>
        <end position="118"/>
    </location>
</feature>
<feature type="compositionally biased region" description="Polar residues" evidence="1">
    <location>
        <begin position="381"/>
        <end position="394"/>
    </location>
</feature>
<proteinExistence type="predicted"/>
<feature type="region of interest" description="Disordered" evidence="1">
    <location>
        <begin position="378"/>
        <end position="413"/>
    </location>
</feature>
<evidence type="ECO:0000313" key="2">
    <source>
        <dbReference type="EMBL" id="CAK9167178.1"/>
    </source>
</evidence>
<feature type="region of interest" description="Disordered" evidence="1">
    <location>
        <begin position="337"/>
        <end position="356"/>
    </location>
</feature>
<name>A0ABC8TD13_9AQUA</name>
<dbReference type="EMBL" id="CAUOFW020004769">
    <property type="protein sequence ID" value="CAK9167178.1"/>
    <property type="molecule type" value="Genomic_DNA"/>
</dbReference>
<organism evidence="2 3">
    <name type="scientific">Ilex paraguariensis</name>
    <name type="common">yerba mate</name>
    <dbReference type="NCBI Taxonomy" id="185542"/>
    <lineage>
        <taxon>Eukaryota</taxon>
        <taxon>Viridiplantae</taxon>
        <taxon>Streptophyta</taxon>
        <taxon>Embryophyta</taxon>
        <taxon>Tracheophyta</taxon>
        <taxon>Spermatophyta</taxon>
        <taxon>Magnoliopsida</taxon>
        <taxon>eudicotyledons</taxon>
        <taxon>Gunneridae</taxon>
        <taxon>Pentapetalae</taxon>
        <taxon>asterids</taxon>
        <taxon>campanulids</taxon>
        <taxon>Aquifoliales</taxon>
        <taxon>Aquifoliaceae</taxon>
        <taxon>Ilex</taxon>
    </lineage>
</organism>
<comment type="caution">
    <text evidence="2">The sequence shown here is derived from an EMBL/GenBank/DDBJ whole genome shotgun (WGS) entry which is preliminary data.</text>
</comment>
<gene>
    <name evidence="2" type="ORF">ILEXP_LOCUS36437</name>
</gene>
<dbReference type="AlphaFoldDB" id="A0ABC8TD13"/>
<evidence type="ECO:0000256" key="1">
    <source>
        <dbReference type="SAM" id="MobiDB-lite"/>
    </source>
</evidence>
<dbReference type="PANTHER" id="PTHR35707:SF1">
    <property type="entry name" value="SPC7 KINETOCHORE PROTEIN DOMAIN-CONTAINING PROTEIN"/>
    <property type="match status" value="1"/>
</dbReference>
<feature type="compositionally biased region" description="Acidic residues" evidence="1">
    <location>
        <begin position="82"/>
        <end position="92"/>
    </location>
</feature>
<keyword evidence="3" id="KW-1185">Reference proteome</keyword>
<feature type="region of interest" description="Disordered" evidence="1">
    <location>
        <begin position="1"/>
        <end position="145"/>
    </location>
</feature>
<sequence length="1144" mass="126041">MASNVAADEHDNTETEEGTIARQKKRSRRVSFAEMTSVHIFDRDEEDETPQNPKPNSDDIAPPELEHSGDDLGFQQDPESSRDEEEGDEGQEEIFRRRAFLRPTESPSPGSTVGSATSNDEDNFFGPVSTSFIRPGRLSDSAASDENHDITMDSTAFSMHFRSLARSESGVGDSKTPTVVHLSFEENTPVHTNVGSSMVLTGAKKPIFVSSMPVTQVSCGNDSNDMSLVGENPHRYDYDRLSPGLDALLAEGSKDVHTISSSHKISASTSPSKKESKILASKEHGGHTMDLTGGRNKEAGAIDTYDMSIEAVYAVHNYLGEINASASPITFGLSSRTSMEHPDASTDHQNWSPNQLNKGMLVDNNGESVKDAFELRRPDPNLSTVSQGNPSNLDNDIRQSHGVTQPGGETPVAQFISSSSAKGRQILSNNDSPSKYPLIVTPSHMIHNKSTSSIQKSVSKLQMLEASPFSSTLNAKIDSLKLRSLDHLLRTPPFDSFLEKRSNDPQVKDMDATVTRSVNTYRSRIETLKNIGEVSYTKESAGLVNSGKSPHQVSGETLWTNQASKFMTGSASPSKFTSSMNYTEESAGLVNSGNSPHQVSGGILWTNKPSKLTTAAASPFKFTSSGKKMQQSLLASEDPTGGTLVTSGTDSSFAQDNELVNFGPDQDAASKEVIIHTSLSTTNADKVGSLVMEWTTSPMIEINNFKDLPEVYMTDDGETNLHDQRKVSGIGDFLSPLRYKEFQKFQSQVPNGNLKSGRDVAKFKNDIPGVGIKAASPLAEPSRENLVERVIQSPARKELFERIQNDNMNSVVEDVPYPKFNELTNGFERCSPRKRRNEEIILKDRDNEYEIAMIQRSSKLHKGGGCDSELVECPSGGNSETSMTGNESKHWSDIYLKFSTDTKHLLSPSIYKLNLQEIDVLEDILVHLQRLKTYEMLCTEIQSQKTFEQHRDLRQARVAETRMLLHRIVHEQAKLLLMRVKREKLLKKLQLMSSGIQECQMLKLISLSQVSVACTRDAQVDDGQPQSMTANLKGIQEVANDKVAAMGHVLEVSDRKIINLIKAFHSSCKIKGEPNCAATISLVNDHLMKRACCRSIRLDLQLWAVDTLESRHGHCNVILNYLGSSFKVSQLLLGQSQALSFQLN</sequence>
<accession>A0ABC8TD13</accession>
<evidence type="ECO:0000313" key="3">
    <source>
        <dbReference type="Proteomes" id="UP001642360"/>
    </source>
</evidence>